<accession>A0A445AF04</accession>
<name>A0A445AF04_ARAHY</name>
<reference evidence="1 2" key="1">
    <citation type="submission" date="2019-01" db="EMBL/GenBank/DDBJ databases">
        <title>Sequencing of cultivated peanut Arachis hypogaea provides insights into genome evolution and oil improvement.</title>
        <authorList>
            <person name="Chen X."/>
        </authorList>
    </citation>
    <scope>NUCLEOTIDE SEQUENCE [LARGE SCALE GENOMIC DNA]</scope>
    <source>
        <strain evidence="2">cv. Fuhuasheng</strain>
        <tissue evidence="1">Leaves</tissue>
    </source>
</reference>
<keyword evidence="2" id="KW-1185">Reference proteome</keyword>
<gene>
    <name evidence="1" type="ORF">Ahy_B02g058618</name>
</gene>
<comment type="caution">
    <text evidence="1">The sequence shown here is derived from an EMBL/GenBank/DDBJ whole genome shotgun (WGS) entry which is preliminary data.</text>
</comment>
<organism evidence="1 2">
    <name type="scientific">Arachis hypogaea</name>
    <name type="common">Peanut</name>
    <dbReference type="NCBI Taxonomy" id="3818"/>
    <lineage>
        <taxon>Eukaryota</taxon>
        <taxon>Viridiplantae</taxon>
        <taxon>Streptophyta</taxon>
        <taxon>Embryophyta</taxon>
        <taxon>Tracheophyta</taxon>
        <taxon>Spermatophyta</taxon>
        <taxon>Magnoliopsida</taxon>
        <taxon>eudicotyledons</taxon>
        <taxon>Gunneridae</taxon>
        <taxon>Pentapetalae</taxon>
        <taxon>rosids</taxon>
        <taxon>fabids</taxon>
        <taxon>Fabales</taxon>
        <taxon>Fabaceae</taxon>
        <taxon>Papilionoideae</taxon>
        <taxon>50 kb inversion clade</taxon>
        <taxon>dalbergioids sensu lato</taxon>
        <taxon>Dalbergieae</taxon>
        <taxon>Pterocarpus clade</taxon>
        <taxon>Arachis</taxon>
    </lineage>
</organism>
<protein>
    <submittedName>
        <fullName evidence="1">Uncharacterized protein</fullName>
    </submittedName>
</protein>
<proteinExistence type="predicted"/>
<sequence length="86" mass="9971">MVKANPTISIRVLQGSVENHFSYKSRKFGNLTTNIYVCINTAMKATRNLPITALVKSTYIRLGELFVRKAQRLKHSFKWVLNLHRH</sequence>
<evidence type="ECO:0000313" key="1">
    <source>
        <dbReference type="EMBL" id="RYR24994.1"/>
    </source>
</evidence>
<dbReference type="AlphaFoldDB" id="A0A445AF04"/>
<evidence type="ECO:0000313" key="2">
    <source>
        <dbReference type="Proteomes" id="UP000289738"/>
    </source>
</evidence>
<dbReference type="Proteomes" id="UP000289738">
    <property type="component" value="Chromosome B02"/>
</dbReference>
<dbReference type="EMBL" id="SDMP01000012">
    <property type="protein sequence ID" value="RYR24994.1"/>
    <property type="molecule type" value="Genomic_DNA"/>
</dbReference>